<dbReference type="InterPro" id="IPR051239">
    <property type="entry name" value="2'-dNMP_N-hydrolase"/>
</dbReference>
<comment type="caution">
    <text evidence="1">The sequence shown here is derived from an EMBL/GenBank/DDBJ whole genome shotgun (WGS) entry which is preliminary data.</text>
</comment>
<evidence type="ECO:0000313" key="1">
    <source>
        <dbReference type="EMBL" id="MBB5843353.1"/>
    </source>
</evidence>
<dbReference type="Gene3D" id="3.40.50.450">
    <property type="match status" value="1"/>
</dbReference>
<protein>
    <submittedName>
        <fullName evidence="1">Nucleoside 2-deoxyribosyltransferase</fullName>
    </submittedName>
</protein>
<dbReference type="InterPro" id="IPR007710">
    <property type="entry name" value="Nucleoside_deoxyribTrfase"/>
</dbReference>
<gene>
    <name evidence="1" type="ORF">HD599_001676</name>
</gene>
<proteinExistence type="predicted"/>
<dbReference type="PANTHER" id="PTHR15364">
    <property type="entry name" value="2'-DEOXYNUCLEOSIDE 5'-PHOSPHATE N-HYDROLASE 1"/>
    <property type="match status" value="1"/>
</dbReference>
<dbReference type="RefSeq" id="WP_184235935.1">
    <property type="nucleotide sequence ID" value="NZ_JACHMJ010000001.1"/>
</dbReference>
<dbReference type="AlphaFoldDB" id="A0A841AP29"/>
<keyword evidence="2" id="KW-1185">Reference proteome</keyword>
<evidence type="ECO:0000313" key="2">
    <source>
        <dbReference type="Proteomes" id="UP000536685"/>
    </source>
</evidence>
<dbReference type="Pfam" id="PF05014">
    <property type="entry name" value="Nuc_deoxyrib_tr"/>
    <property type="match status" value="1"/>
</dbReference>
<accession>A0A841AP29</accession>
<dbReference type="GO" id="GO:0016740">
    <property type="term" value="F:transferase activity"/>
    <property type="evidence" value="ECO:0007669"/>
    <property type="project" value="UniProtKB-KW"/>
</dbReference>
<name>A0A841AP29_9MICO</name>
<organism evidence="1 2">
    <name type="scientific">Conyzicola lurida</name>
    <dbReference type="NCBI Taxonomy" id="1172621"/>
    <lineage>
        <taxon>Bacteria</taxon>
        <taxon>Bacillati</taxon>
        <taxon>Actinomycetota</taxon>
        <taxon>Actinomycetes</taxon>
        <taxon>Micrococcales</taxon>
        <taxon>Microbacteriaceae</taxon>
        <taxon>Conyzicola</taxon>
    </lineage>
</organism>
<dbReference type="Proteomes" id="UP000536685">
    <property type="component" value="Unassembled WGS sequence"/>
</dbReference>
<dbReference type="GO" id="GO:0009159">
    <property type="term" value="P:deoxyribonucleoside monophosphate catabolic process"/>
    <property type="evidence" value="ECO:0007669"/>
    <property type="project" value="TreeGrafter"/>
</dbReference>
<dbReference type="GO" id="GO:0070694">
    <property type="term" value="F:5-hydroxymethyl-dUMP N-hydrolase activity"/>
    <property type="evidence" value="ECO:0007669"/>
    <property type="project" value="TreeGrafter"/>
</dbReference>
<sequence>MTSTRARVYTAGPAVFFPDLAERIAASHRNADAHGLVAIVPGDVLDRPVDFPPQPTMQDIYRLNVDRLLRSDAVVADLTPFRGPSADPGTVWEIGFAVALGKPVFGYTEDLREYREKVAPDGLRVEDHGAVDNLMIAASVESVVAGQDDAMAAVAKWWASRG</sequence>
<dbReference type="SUPFAM" id="SSF52309">
    <property type="entry name" value="N-(deoxy)ribosyltransferase-like"/>
    <property type="match status" value="1"/>
</dbReference>
<dbReference type="EMBL" id="JACHMJ010000001">
    <property type="protein sequence ID" value="MBB5843353.1"/>
    <property type="molecule type" value="Genomic_DNA"/>
</dbReference>
<reference evidence="1 2" key="1">
    <citation type="submission" date="2020-08" db="EMBL/GenBank/DDBJ databases">
        <title>Sequencing the genomes of 1000 actinobacteria strains.</title>
        <authorList>
            <person name="Klenk H.-P."/>
        </authorList>
    </citation>
    <scope>NUCLEOTIDE SEQUENCE [LARGE SCALE GENOMIC DNA]</scope>
    <source>
        <strain evidence="1 2">DSM 105784</strain>
    </source>
</reference>
<keyword evidence="1" id="KW-0808">Transferase</keyword>
<dbReference type="PANTHER" id="PTHR15364:SF0">
    <property type="entry name" value="2'-DEOXYNUCLEOSIDE 5'-PHOSPHATE N-HYDROLASE 1"/>
    <property type="match status" value="1"/>
</dbReference>